<evidence type="ECO:0000256" key="7">
    <source>
        <dbReference type="ARBA" id="ARBA00022989"/>
    </source>
</evidence>
<evidence type="ECO:0000256" key="6">
    <source>
        <dbReference type="ARBA" id="ARBA00022692"/>
    </source>
</evidence>
<feature type="signal peptide" evidence="11">
    <location>
        <begin position="1"/>
        <end position="21"/>
    </location>
</feature>
<evidence type="ECO:0000313" key="14">
    <source>
        <dbReference type="Proteomes" id="UP000606044"/>
    </source>
</evidence>
<evidence type="ECO:0000256" key="9">
    <source>
        <dbReference type="ARBA" id="ARBA00023306"/>
    </source>
</evidence>
<feature type="transmembrane region" description="Helical" evidence="10">
    <location>
        <begin position="47"/>
        <end position="69"/>
    </location>
</feature>
<feature type="domain" description="MotA/TolQ/ExbB proton channel" evidence="12">
    <location>
        <begin position="110"/>
        <end position="238"/>
    </location>
</feature>
<evidence type="ECO:0000256" key="10">
    <source>
        <dbReference type="HAMAP-Rule" id="MF_02202"/>
    </source>
</evidence>
<keyword evidence="11" id="KW-0732">Signal</keyword>
<keyword evidence="4 10" id="KW-0997">Cell inner membrane</keyword>
<protein>
    <recommendedName>
        <fullName evidence="10">Tol-Pal system protein TolQ</fullName>
    </recommendedName>
</protein>
<evidence type="ECO:0000256" key="1">
    <source>
        <dbReference type="ARBA" id="ARBA00004651"/>
    </source>
</evidence>
<comment type="function">
    <text evidence="10">Part of the Tol-Pal system, which plays a role in outer membrane invagination during cell division and is important for maintaining outer membrane integrity.</text>
</comment>
<evidence type="ECO:0000256" key="5">
    <source>
        <dbReference type="ARBA" id="ARBA00022618"/>
    </source>
</evidence>
<evidence type="ECO:0000256" key="8">
    <source>
        <dbReference type="ARBA" id="ARBA00023136"/>
    </source>
</evidence>
<reference evidence="13" key="1">
    <citation type="journal article" date="2014" name="Int. J. Syst. Evol. Microbiol.">
        <title>Complete genome sequence of Corynebacterium casei LMG S-19264T (=DSM 44701T), isolated from a smear-ripened cheese.</title>
        <authorList>
            <consortium name="US DOE Joint Genome Institute (JGI-PGF)"/>
            <person name="Walter F."/>
            <person name="Albersmeier A."/>
            <person name="Kalinowski J."/>
            <person name="Ruckert C."/>
        </authorList>
    </citation>
    <scope>NUCLEOTIDE SEQUENCE</scope>
    <source>
        <strain evidence="13">CCM 7897</strain>
    </source>
</reference>
<sequence length="256" mass="27789">MKKLMPTLATLLVLAATTAFAQSEVGSSALAAPSANISLIGLFLQAHFVVKLVMIGLVVSSIWVWAIIVDKTILFGRTRKEMDRFEQVFWSGQSLEELYRSLAGRPNQAMAAIFVAAMREWKRTYEGGAKSLTGLNHRIEKVMDVTIAREVERLESRLLVLATVGSAGPFVGLFGTVWGIMTSFQAIAASKNTNLAVVAPGIAEALFATAMGLIAAIPATIFYNKFVSQASRQAQRLEGFADEFSAILSRQIDERG</sequence>
<feature type="transmembrane region" description="Helical" evidence="10">
    <location>
        <begin position="158"/>
        <end position="181"/>
    </location>
</feature>
<feature type="chain" id="PRO_5037010171" description="Tol-Pal system protein TolQ" evidence="11">
    <location>
        <begin position="22"/>
        <end position="256"/>
    </location>
</feature>
<comment type="subcellular location">
    <subcellularLocation>
        <location evidence="10">Cell inner membrane</location>
        <topology evidence="10">Multi-pass membrane protein</topology>
    </subcellularLocation>
    <subcellularLocation>
        <location evidence="1">Cell membrane</location>
        <topology evidence="1">Multi-pass membrane protein</topology>
    </subcellularLocation>
</comment>
<evidence type="ECO:0000313" key="13">
    <source>
        <dbReference type="EMBL" id="GGF44830.1"/>
    </source>
</evidence>
<keyword evidence="5 10" id="KW-0132">Cell division</keyword>
<dbReference type="PANTHER" id="PTHR30625">
    <property type="entry name" value="PROTEIN TOLQ"/>
    <property type="match status" value="1"/>
</dbReference>
<comment type="similarity">
    <text evidence="2 10">Belongs to the ExbB/TolQ family.</text>
</comment>
<dbReference type="GO" id="GO:0043213">
    <property type="term" value="P:bacteriocin transport"/>
    <property type="evidence" value="ECO:0007669"/>
    <property type="project" value="InterPro"/>
</dbReference>
<keyword evidence="9 10" id="KW-0131">Cell cycle</keyword>
<feature type="transmembrane region" description="Helical" evidence="10">
    <location>
        <begin position="201"/>
        <end position="223"/>
    </location>
</feature>
<evidence type="ECO:0000256" key="2">
    <source>
        <dbReference type="ARBA" id="ARBA00010442"/>
    </source>
</evidence>
<dbReference type="GO" id="GO:0017038">
    <property type="term" value="P:protein import"/>
    <property type="evidence" value="ECO:0007669"/>
    <property type="project" value="TreeGrafter"/>
</dbReference>
<name>A0A917BIW9_9HYPH</name>
<gene>
    <name evidence="10 13" type="primary">tolQ</name>
    <name evidence="13" type="ORF">GCM10007301_00420</name>
</gene>
<evidence type="ECO:0000259" key="12">
    <source>
        <dbReference type="Pfam" id="PF01618"/>
    </source>
</evidence>
<keyword evidence="8 10" id="KW-0472">Membrane</keyword>
<evidence type="ECO:0000256" key="11">
    <source>
        <dbReference type="SAM" id="SignalP"/>
    </source>
</evidence>
<dbReference type="NCBIfam" id="TIGR02796">
    <property type="entry name" value="tolQ"/>
    <property type="match status" value="1"/>
</dbReference>
<dbReference type="Pfam" id="PF01618">
    <property type="entry name" value="MotA_ExbB"/>
    <property type="match status" value="1"/>
</dbReference>
<keyword evidence="7 10" id="KW-1133">Transmembrane helix</keyword>
<organism evidence="13 14">
    <name type="scientific">Azorhizobium oxalatiphilum</name>
    <dbReference type="NCBI Taxonomy" id="980631"/>
    <lineage>
        <taxon>Bacteria</taxon>
        <taxon>Pseudomonadati</taxon>
        <taxon>Pseudomonadota</taxon>
        <taxon>Alphaproteobacteria</taxon>
        <taxon>Hyphomicrobiales</taxon>
        <taxon>Xanthobacteraceae</taxon>
        <taxon>Azorhizobium</taxon>
    </lineage>
</organism>
<dbReference type="PANTHER" id="PTHR30625:SF3">
    <property type="entry name" value="TOL-PAL SYSTEM PROTEIN TOLQ"/>
    <property type="match status" value="1"/>
</dbReference>
<comment type="caution">
    <text evidence="13">The sequence shown here is derived from an EMBL/GenBank/DDBJ whole genome shotgun (WGS) entry which is preliminary data.</text>
</comment>
<dbReference type="EMBL" id="BMCT01000001">
    <property type="protein sequence ID" value="GGF44830.1"/>
    <property type="molecule type" value="Genomic_DNA"/>
</dbReference>
<evidence type="ECO:0000256" key="4">
    <source>
        <dbReference type="ARBA" id="ARBA00022519"/>
    </source>
</evidence>
<dbReference type="AlphaFoldDB" id="A0A917BIW9"/>
<accession>A0A917BIW9</accession>
<dbReference type="Proteomes" id="UP000606044">
    <property type="component" value="Unassembled WGS sequence"/>
</dbReference>
<dbReference type="InterPro" id="IPR050790">
    <property type="entry name" value="ExbB/TolQ_transport"/>
</dbReference>
<dbReference type="HAMAP" id="MF_02202">
    <property type="entry name" value="TolQ"/>
    <property type="match status" value="1"/>
</dbReference>
<keyword evidence="6 10" id="KW-0812">Transmembrane</keyword>
<evidence type="ECO:0000256" key="3">
    <source>
        <dbReference type="ARBA" id="ARBA00022475"/>
    </source>
</evidence>
<proteinExistence type="inferred from homology"/>
<dbReference type="GO" id="GO:0005886">
    <property type="term" value="C:plasma membrane"/>
    <property type="evidence" value="ECO:0007669"/>
    <property type="project" value="UniProtKB-SubCell"/>
</dbReference>
<keyword evidence="14" id="KW-1185">Reference proteome</keyword>
<comment type="subunit">
    <text evidence="10">The Tol-Pal system is composed of five core proteins: the inner membrane proteins TolA, TolQ and TolR, the periplasmic protein TolB and the outer membrane protein Pal. They form a network linking the inner and outer membranes and the peptidoglycan layer.</text>
</comment>
<dbReference type="InterPro" id="IPR014163">
    <property type="entry name" value="Tol-Pal_TolQ"/>
</dbReference>
<dbReference type="InterPro" id="IPR002898">
    <property type="entry name" value="MotA_ExbB_proton_chnl"/>
</dbReference>
<dbReference type="GO" id="GO:0051301">
    <property type="term" value="P:cell division"/>
    <property type="evidence" value="ECO:0007669"/>
    <property type="project" value="UniProtKB-UniRule"/>
</dbReference>
<reference evidence="13" key="2">
    <citation type="submission" date="2020-09" db="EMBL/GenBank/DDBJ databases">
        <authorList>
            <person name="Sun Q."/>
            <person name="Sedlacek I."/>
        </authorList>
    </citation>
    <scope>NUCLEOTIDE SEQUENCE</scope>
    <source>
        <strain evidence="13">CCM 7897</strain>
    </source>
</reference>
<keyword evidence="3 10" id="KW-1003">Cell membrane</keyword>